<dbReference type="SUPFAM" id="SSF53474">
    <property type="entry name" value="alpha/beta-Hydrolases"/>
    <property type="match status" value="1"/>
</dbReference>
<feature type="domain" description="AB hydrolase-1" evidence="2">
    <location>
        <begin position="50"/>
        <end position="287"/>
    </location>
</feature>
<protein>
    <submittedName>
        <fullName evidence="3">Alpha/beta hydrolase</fullName>
    </submittedName>
</protein>
<evidence type="ECO:0000259" key="2">
    <source>
        <dbReference type="Pfam" id="PF12697"/>
    </source>
</evidence>
<sequence length="309" mass="34802">MNRPHQARDARLMGSRPEPARSGSVLGLSTTGFHEIAYVEWGPEESEVPVLCVHGLTRQGRDFDHLAENLARRRRRVVCPDLPGRGRSQSLSDPGDYALPQYCADMNALIARLGVTQVDWVGTSLGGLIGIVLAGMPGSCIRRLVVNDIGPYVSSVGLLRIGSYLGDMPRSFVTLARAERYFREILAPYGELSDEQWRHITAHSVRWDETRHVFTMLCDREIARAFRNPWLVSLNLWKYWERIGVPTLVLHGAKSDLLTHELCDEMLERNANATLHRFEECGHVPPLFELQQIKIVTDFLADKRPAGPD</sequence>
<proteinExistence type="predicted"/>
<dbReference type="PANTHER" id="PTHR43798">
    <property type="entry name" value="MONOACYLGLYCEROL LIPASE"/>
    <property type="match status" value="1"/>
</dbReference>
<accession>A0A1D7UCS0</accession>
<dbReference type="PANTHER" id="PTHR43798:SF33">
    <property type="entry name" value="HYDROLASE, PUTATIVE (AFU_ORTHOLOGUE AFUA_2G14860)-RELATED"/>
    <property type="match status" value="1"/>
</dbReference>
<keyword evidence="3" id="KW-0614">Plasmid</keyword>
<dbReference type="InterPro" id="IPR029058">
    <property type="entry name" value="AB_hydrolase_fold"/>
</dbReference>
<keyword evidence="4" id="KW-1185">Reference proteome</keyword>
<dbReference type="KEGG" id="bvv:BHK69_30420"/>
<dbReference type="Gene3D" id="3.40.50.1820">
    <property type="entry name" value="alpha/beta hydrolase"/>
    <property type="match status" value="1"/>
</dbReference>
<dbReference type="Pfam" id="PF12697">
    <property type="entry name" value="Abhydrolase_6"/>
    <property type="match status" value="1"/>
</dbReference>
<dbReference type="InterPro" id="IPR000073">
    <property type="entry name" value="AB_hydrolase_1"/>
</dbReference>
<dbReference type="Proteomes" id="UP000094969">
    <property type="component" value="Plasmid unnamed1"/>
</dbReference>
<dbReference type="InterPro" id="IPR050266">
    <property type="entry name" value="AB_hydrolase_sf"/>
</dbReference>
<feature type="compositionally biased region" description="Basic and acidic residues" evidence="1">
    <location>
        <begin position="1"/>
        <end position="11"/>
    </location>
</feature>
<evidence type="ECO:0000313" key="3">
    <source>
        <dbReference type="EMBL" id="AOO85169.1"/>
    </source>
</evidence>
<keyword evidence="3" id="KW-0378">Hydrolase</keyword>
<geneLocation type="plasmid" evidence="3 4">
    <name>unnamed1</name>
</geneLocation>
<organism evidence="3 4">
    <name type="scientific">Bosea vaviloviae</name>
    <dbReference type="NCBI Taxonomy" id="1526658"/>
    <lineage>
        <taxon>Bacteria</taxon>
        <taxon>Pseudomonadati</taxon>
        <taxon>Pseudomonadota</taxon>
        <taxon>Alphaproteobacteria</taxon>
        <taxon>Hyphomicrobiales</taxon>
        <taxon>Boseaceae</taxon>
        <taxon>Bosea</taxon>
    </lineage>
</organism>
<dbReference type="AlphaFoldDB" id="A0A1D7UCS0"/>
<evidence type="ECO:0000256" key="1">
    <source>
        <dbReference type="SAM" id="MobiDB-lite"/>
    </source>
</evidence>
<dbReference type="EMBL" id="CP017148">
    <property type="protein sequence ID" value="AOO85169.1"/>
    <property type="molecule type" value="Genomic_DNA"/>
</dbReference>
<dbReference type="GO" id="GO:0016020">
    <property type="term" value="C:membrane"/>
    <property type="evidence" value="ECO:0007669"/>
    <property type="project" value="TreeGrafter"/>
</dbReference>
<feature type="region of interest" description="Disordered" evidence="1">
    <location>
        <begin position="1"/>
        <end position="25"/>
    </location>
</feature>
<dbReference type="GO" id="GO:0047372">
    <property type="term" value="F:monoacylglycerol lipase activity"/>
    <property type="evidence" value="ECO:0007669"/>
    <property type="project" value="TreeGrafter"/>
</dbReference>
<dbReference type="GO" id="GO:0046464">
    <property type="term" value="P:acylglycerol catabolic process"/>
    <property type="evidence" value="ECO:0007669"/>
    <property type="project" value="TreeGrafter"/>
</dbReference>
<evidence type="ECO:0000313" key="4">
    <source>
        <dbReference type="Proteomes" id="UP000094969"/>
    </source>
</evidence>
<name>A0A1D7UCS0_9HYPH</name>
<dbReference type="PRINTS" id="PR00111">
    <property type="entry name" value="ABHYDROLASE"/>
</dbReference>
<reference evidence="3 4" key="1">
    <citation type="journal article" date="2015" name="Antonie Van Leeuwenhoek">
        <title>Bosea vaviloviae sp. nov., a new species of slow-growing rhizobia isolated from nodules of the relict species Vavilovia formosa (Stev.) Fed.</title>
        <authorList>
            <person name="Safronova V.I."/>
            <person name="Kuznetsova I.G."/>
            <person name="Sazanova A.L."/>
            <person name="Kimeklis A.K."/>
            <person name="Belimov A.A."/>
            <person name="Andronov E.E."/>
            <person name="Pinaev A.G."/>
            <person name="Chizhevskaya E.P."/>
            <person name="Pukhaev A.R."/>
            <person name="Popov K.P."/>
            <person name="Willems A."/>
            <person name="Tikhonovich I.A."/>
        </authorList>
    </citation>
    <scope>NUCLEOTIDE SEQUENCE [LARGE SCALE GENOMIC DNA]</scope>
    <source>
        <strain evidence="3 4">Vaf18</strain>
        <plasmid evidence="3">unnamed1</plasmid>
    </source>
</reference>
<gene>
    <name evidence="3" type="ORF">BHK69_30420</name>
</gene>